<sequence length="290" mass="32652">MKKYLSLVLVLILFTGTGFAKKKERLLICGCNWNKIAQIDKASGRILWSHPVLPGEDCNDIERTKQGAILYAYQKGARLIRENHKVVWDYKAPEKAEVYTATELPDGRFMITMCGSPAQIVFLNKQGEVVKTIPFDPGISNIHDQFRQIVLSRNNTFLIPLMGSGEIAEMDQNGQIFRKVKVGGNLFSVHELKNGNWLVGCGDAHRFIEIEARSGKILREVNSSMLKDVDLLFVAETIRLKNGNTLVCNWCGHSANKTQAKVLEVSPDNQVVWQLQNPEIDNVSAIWVDR</sequence>
<reference evidence="1 2" key="1">
    <citation type="submission" date="2018-08" db="EMBL/GenBank/DDBJ databases">
        <title>A genome reference for cultivated species of the human gut microbiota.</title>
        <authorList>
            <person name="Zou Y."/>
            <person name="Xue W."/>
            <person name="Luo G."/>
        </authorList>
    </citation>
    <scope>NUCLEOTIDE SEQUENCE [LARGE SCALE GENOMIC DNA]</scope>
    <source>
        <strain evidence="1 2">AF16-14</strain>
    </source>
</reference>
<dbReference type="InterPro" id="IPR011044">
    <property type="entry name" value="Quino_amine_DH_bsu"/>
</dbReference>
<name>A0A412TXM0_9BACT</name>
<dbReference type="AlphaFoldDB" id="A0A412TXM0"/>
<dbReference type="Pfam" id="PF22701">
    <property type="entry name" value="Mala_s_1-like"/>
    <property type="match status" value="1"/>
</dbReference>
<dbReference type="SUPFAM" id="SSF50969">
    <property type="entry name" value="YVTN repeat-like/Quinoprotein amine dehydrogenase"/>
    <property type="match status" value="1"/>
</dbReference>
<evidence type="ECO:0000313" key="2">
    <source>
        <dbReference type="Proteomes" id="UP000284243"/>
    </source>
</evidence>
<evidence type="ECO:0000313" key="1">
    <source>
        <dbReference type="EMBL" id="RGU58171.1"/>
    </source>
</evidence>
<dbReference type="EMBL" id="QRYC01000003">
    <property type="protein sequence ID" value="RGU58171.1"/>
    <property type="molecule type" value="Genomic_DNA"/>
</dbReference>
<dbReference type="RefSeq" id="WP_022160644.1">
    <property type="nucleotide sequence ID" value="NZ_CABJFF010000003.1"/>
</dbReference>
<proteinExistence type="predicted"/>
<comment type="caution">
    <text evidence="1">The sequence shown here is derived from an EMBL/GenBank/DDBJ whole genome shotgun (WGS) entry which is preliminary data.</text>
</comment>
<organism evidence="1 2">
    <name type="scientific">Odoribacter splanchnicus</name>
    <dbReference type="NCBI Taxonomy" id="28118"/>
    <lineage>
        <taxon>Bacteria</taxon>
        <taxon>Pseudomonadati</taxon>
        <taxon>Bacteroidota</taxon>
        <taxon>Bacteroidia</taxon>
        <taxon>Bacteroidales</taxon>
        <taxon>Odoribacteraceae</taxon>
        <taxon>Odoribacter</taxon>
    </lineage>
</organism>
<accession>A0A412TXM0</accession>
<dbReference type="Proteomes" id="UP000284243">
    <property type="component" value="Unassembled WGS sequence"/>
</dbReference>
<dbReference type="InterPro" id="IPR054550">
    <property type="entry name" value="Mala_s_1-like"/>
</dbReference>
<gene>
    <name evidence="1" type="ORF">DWW57_03715</name>
</gene>
<evidence type="ECO:0008006" key="3">
    <source>
        <dbReference type="Google" id="ProtNLM"/>
    </source>
</evidence>
<protein>
    <recommendedName>
        <fullName evidence="3">WD40 repeat domain-containing protein</fullName>
    </recommendedName>
</protein>